<gene>
    <name evidence="1" type="ORF">G6F64_014882</name>
</gene>
<dbReference type="AlphaFoldDB" id="A0A9P7BJ69"/>
<reference evidence="1" key="1">
    <citation type="journal article" date="2020" name="Microb. Genom.">
        <title>Genetic diversity of clinical and environmental Mucorales isolates obtained from an investigation of mucormycosis cases among solid organ transplant recipients.</title>
        <authorList>
            <person name="Nguyen M.H."/>
            <person name="Kaul D."/>
            <person name="Muto C."/>
            <person name="Cheng S.J."/>
            <person name="Richter R.A."/>
            <person name="Bruno V.M."/>
            <person name="Liu G."/>
            <person name="Beyhan S."/>
            <person name="Sundermann A.J."/>
            <person name="Mounaud S."/>
            <person name="Pasculle A.W."/>
            <person name="Nierman W.C."/>
            <person name="Driscoll E."/>
            <person name="Cumbie R."/>
            <person name="Clancy C.J."/>
            <person name="Dupont C.L."/>
        </authorList>
    </citation>
    <scope>NUCLEOTIDE SEQUENCE</scope>
    <source>
        <strain evidence="1">GL11</strain>
    </source>
</reference>
<evidence type="ECO:0000313" key="1">
    <source>
        <dbReference type="EMBL" id="KAG1275480.1"/>
    </source>
</evidence>
<organism evidence="1 2">
    <name type="scientific">Rhizopus oryzae</name>
    <name type="common">Mucormycosis agent</name>
    <name type="synonym">Rhizopus arrhizus var. delemar</name>
    <dbReference type="NCBI Taxonomy" id="64495"/>
    <lineage>
        <taxon>Eukaryota</taxon>
        <taxon>Fungi</taxon>
        <taxon>Fungi incertae sedis</taxon>
        <taxon>Mucoromycota</taxon>
        <taxon>Mucoromycotina</taxon>
        <taxon>Mucoromycetes</taxon>
        <taxon>Mucorales</taxon>
        <taxon>Mucorineae</taxon>
        <taxon>Rhizopodaceae</taxon>
        <taxon>Rhizopus</taxon>
    </lineage>
</organism>
<sequence>MVGLAADAEGDLLGLDEVADVHAIGQHGIQRQEFLFVGQGATGADIKAEEAVGAALRHIQRLAVGRDH</sequence>
<dbReference type="Proteomes" id="UP000716291">
    <property type="component" value="Unassembled WGS sequence"/>
</dbReference>
<protein>
    <submittedName>
        <fullName evidence="1">Uncharacterized protein</fullName>
    </submittedName>
</protein>
<accession>A0A9P7BJ69</accession>
<keyword evidence="2" id="KW-1185">Reference proteome</keyword>
<comment type="caution">
    <text evidence="1">The sequence shown here is derived from an EMBL/GenBank/DDBJ whole genome shotgun (WGS) entry which is preliminary data.</text>
</comment>
<dbReference type="EMBL" id="JAANQT010010067">
    <property type="protein sequence ID" value="KAG1275480.1"/>
    <property type="molecule type" value="Genomic_DNA"/>
</dbReference>
<proteinExistence type="predicted"/>
<evidence type="ECO:0000313" key="2">
    <source>
        <dbReference type="Proteomes" id="UP000716291"/>
    </source>
</evidence>
<name>A0A9P7BJ69_RHIOR</name>